<keyword evidence="3 5" id="KW-0687">Ribonucleoprotein</keyword>
<keyword evidence="8" id="KW-1185">Reference proteome</keyword>
<dbReference type="GO" id="GO:0003735">
    <property type="term" value="F:structural constituent of ribosome"/>
    <property type="evidence" value="ECO:0007669"/>
    <property type="project" value="InterPro"/>
</dbReference>
<organism evidence="7 8">
    <name type="scientific">Methanonatronarchaeum thermophilum</name>
    <dbReference type="NCBI Taxonomy" id="1927129"/>
    <lineage>
        <taxon>Archaea</taxon>
        <taxon>Methanobacteriati</taxon>
        <taxon>Methanobacteriota</taxon>
        <taxon>Methanonatronarchaeia</taxon>
        <taxon>Methanonatronarchaeales</taxon>
        <taxon>Methanonatronarchaeaceae</taxon>
        <taxon>Methanonatronarchaeum</taxon>
    </lineage>
</organism>
<evidence type="ECO:0000313" key="8">
    <source>
        <dbReference type="Proteomes" id="UP000195137"/>
    </source>
</evidence>
<evidence type="ECO:0000256" key="4">
    <source>
        <dbReference type="ARBA" id="ARBA00035219"/>
    </source>
</evidence>
<protein>
    <recommendedName>
        <fullName evidence="4 5">Large ribosomal subunit protein eL21</fullName>
    </recommendedName>
</protein>
<evidence type="ECO:0000256" key="3">
    <source>
        <dbReference type="ARBA" id="ARBA00023274"/>
    </source>
</evidence>
<keyword evidence="2 5" id="KW-0689">Ribosomal protein</keyword>
<comment type="similarity">
    <text evidence="1 5">Belongs to the eukaryotic ribosomal protein eL21 family.</text>
</comment>
<evidence type="ECO:0000256" key="5">
    <source>
        <dbReference type="HAMAP-Rule" id="MF_00369"/>
    </source>
</evidence>
<dbReference type="HAMAP" id="MF_00369">
    <property type="entry name" value="Ribosomal_eL21"/>
    <property type="match status" value="1"/>
</dbReference>
<dbReference type="GO" id="GO:0005840">
    <property type="term" value="C:ribosome"/>
    <property type="evidence" value="ECO:0007669"/>
    <property type="project" value="UniProtKB-KW"/>
</dbReference>
<gene>
    <name evidence="5" type="primary">rpl21e</name>
    <name evidence="7" type="ORF">AMET1_0050</name>
</gene>
<dbReference type="GO" id="GO:0006412">
    <property type="term" value="P:translation"/>
    <property type="evidence" value="ECO:0007669"/>
    <property type="project" value="UniProtKB-UniRule"/>
</dbReference>
<dbReference type="OrthoDB" id="6295at2157"/>
<name>A0A1Y3GD52_9EURY</name>
<comment type="caution">
    <text evidence="7">The sequence shown here is derived from an EMBL/GenBank/DDBJ whole genome shotgun (WGS) entry which is preliminary data.</text>
</comment>
<evidence type="ECO:0000256" key="2">
    <source>
        <dbReference type="ARBA" id="ARBA00022980"/>
    </source>
</evidence>
<proteinExistence type="inferred from homology"/>
<reference evidence="7 8" key="1">
    <citation type="submission" date="2016-12" db="EMBL/GenBank/DDBJ databases">
        <title>Discovery of methanogenic haloarchaea.</title>
        <authorList>
            <person name="Sorokin D.Y."/>
            <person name="Makarova K.S."/>
            <person name="Abbas B."/>
            <person name="Ferrer M."/>
            <person name="Golyshin P.N."/>
        </authorList>
    </citation>
    <scope>NUCLEOTIDE SEQUENCE [LARGE SCALE GENOMIC DNA]</scope>
    <source>
        <strain evidence="7">AMET1</strain>
    </source>
</reference>
<evidence type="ECO:0000313" key="7">
    <source>
        <dbReference type="EMBL" id="OUJ19381.1"/>
    </source>
</evidence>
<feature type="region of interest" description="Disordered" evidence="6">
    <location>
        <begin position="1"/>
        <end position="25"/>
    </location>
</feature>
<dbReference type="Pfam" id="PF01157">
    <property type="entry name" value="Ribosomal_L21e"/>
    <property type="match status" value="1"/>
</dbReference>
<dbReference type="AlphaFoldDB" id="A0A1Y3GD52"/>
<evidence type="ECO:0000256" key="6">
    <source>
        <dbReference type="SAM" id="MobiDB-lite"/>
    </source>
</evidence>
<dbReference type="NCBIfam" id="NF003303">
    <property type="entry name" value="PRK04306.1"/>
    <property type="match status" value="1"/>
</dbReference>
<dbReference type="InterPro" id="IPR022856">
    <property type="entry name" value="Ribosomal_eL21_arc"/>
</dbReference>
<dbReference type="SUPFAM" id="SSF50104">
    <property type="entry name" value="Translation proteins SH3-like domain"/>
    <property type="match status" value="1"/>
</dbReference>
<dbReference type="InterPro" id="IPR036948">
    <property type="entry name" value="Ribosomal_eL21_sf"/>
</dbReference>
<dbReference type="Gene3D" id="2.30.30.70">
    <property type="entry name" value="Ribosomal protein L21"/>
    <property type="match status" value="1"/>
</dbReference>
<sequence>MPQKSKGFRQGTRKKLAKKEREKGAIPVTRSIREFKKDDRVHIIIDPSIQKGMPHPRFHGKTGRITEKRGRSYVVEVTDNNDKKQLTIRPEHLKPQQG</sequence>
<dbReference type="FunFam" id="2.30.30.70:FF:000001">
    <property type="entry name" value="60S ribosomal protein L21"/>
    <property type="match status" value="1"/>
</dbReference>
<evidence type="ECO:0000256" key="1">
    <source>
        <dbReference type="ARBA" id="ARBA00008427"/>
    </source>
</evidence>
<dbReference type="EMBL" id="MRZU01000002">
    <property type="protein sequence ID" value="OUJ19381.1"/>
    <property type="molecule type" value="Genomic_DNA"/>
</dbReference>
<dbReference type="PANTHER" id="PTHR20981">
    <property type="entry name" value="60S RIBOSOMAL PROTEIN L21"/>
    <property type="match status" value="1"/>
</dbReference>
<dbReference type="GO" id="GO:1990904">
    <property type="term" value="C:ribonucleoprotein complex"/>
    <property type="evidence" value="ECO:0007669"/>
    <property type="project" value="UniProtKB-KW"/>
</dbReference>
<dbReference type="Proteomes" id="UP000195137">
    <property type="component" value="Unassembled WGS sequence"/>
</dbReference>
<dbReference type="InterPro" id="IPR001147">
    <property type="entry name" value="Ribosomal_eL21"/>
</dbReference>
<accession>A0A1Y3GD52</accession>
<dbReference type="InterPro" id="IPR008991">
    <property type="entry name" value="Translation_prot_SH3-like_sf"/>
</dbReference>
<dbReference type="RefSeq" id="WP_086636482.1">
    <property type="nucleotide sequence ID" value="NZ_MRZU01000002.1"/>
</dbReference>